<dbReference type="AlphaFoldDB" id="A0AAN7YNN4"/>
<reference evidence="2 3" key="1">
    <citation type="submission" date="2023-11" db="EMBL/GenBank/DDBJ databases">
        <title>Dfirmibasis_genome.</title>
        <authorList>
            <person name="Edelbroek B."/>
            <person name="Kjellin J."/>
            <person name="Jerlstrom-Hultqvist J."/>
            <person name="Soderbom F."/>
        </authorList>
    </citation>
    <scope>NUCLEOTIDE SEQUENCE [LARGE SCALE GENOMIC DNA]</scope>
    <source>
        <strain evidence="2 3">TNS-C-14</strain>
    </source>
</reference>
<comment type="caution">
    <text evidence="2">The sequence shown here is derived from an EMBL/GenBank/DDBJ whole genome shotgun (WGS) entry which is preliminary data.</text>
</comment>
<keyword evidence="3" id="KW-1185">Reference proteome</keyword>
<feature type="signal peptide" evidence="1">
    <location>
        <begin position="1"/>
        <end position="19"/>
    </location>
</feature>
<evidence type="ECO:0000313" key="3">
    <source>
        <dbReference type="Proteomes" id="UP001344447"/>
    </source>
</evidence>
<gene>
    <name evidence="2" type="ORF">RB653_007031</name>
</gene>
<name>A0AAN7YNN4_9MYCE</name>
<feature type="chain" id="PRO_5042979864" evidence="1">
    <location>
        <begin position="20"/>
        <end position="74"/>
    </location>
</feature>
<evidence type="ECO:0000256" key="1">
    <source>
        <dbReference type="SAM" id="SignalP"/>
    </source>
</evidence>
<evidence type="ECO:0000313" key="2">
    <source>
        <dbReference type="EMBL" id="KAK5575896.1"/>
    </source>
</evidence>
<protein>
    <submittedName>
        <fullName evidence="2">Uncharacterized protein</fullName>
    </submittedName>
</protein>
<sequence>MNKIIIAIFLVISLVCVFGELNGVNGVQPKVCKMRADDCNKMHQAYVYSSNNGQWKDMPKDAQELFLSVFKNNC</sequence>
<proteinExistence type="predicted"/>
<dbReference type="Proteomes" id="UP001344447">
    <property type="component" value="Unassembled WGS sequence"/>
</dbReference>
<dbReference type="EMBL" id="JAVFKY010000005">
    <property type="protein sequence ID" value="KAK5575896.1"/>
    <property type="molecule type" value="Genomic_DNA"/>
</dbReference>
<accession>A0AAN7YNN4</accession>
<keyword evidence="1" id="KW-0732">Signal</keyword>
<organism evidence="2 3">
    <name type="scientific">Dictyostelium firmibasis</name>
    <dbReference type="NCBI Taxonomy" id="79012"/>
    <lineage>
        <taxon>Eukaryota</taxon>
        <taxon>Amoebozoa</taxon>
        <taxon>Evosea</taxon>
        <taxon>Eumycetozoa</taxon>
        <taxon>Dictyostelia</taxon>
        <taxon>Dictyosteliales</taxon>
        <taxon>Dictyosteliaceae</taxon>
        <taxon>Dictyostelium</taxon>
    </lineage>
</organism>